<dbReference type="GO" id="GO:0005886">
    <property type="term" value="C:plasma membrane"/>
    <property type="evidence" value="ECO:0007669"/>
    <property type="project" value="TreeGrafter"/>
</dbReference>
<keyword evidence="1" id="KW-0472">Membrane</keyword>
<gene>
    <name evidence="3" type="ORF">FD14_GL001004</name>
</gene>
<dbReference type="Pfam" id="PF00990">
    <property type="entry name" value="GGDEF"/>
    <property type="match status" value="1"/>
</dbReference>
<dbReference type="PANTHER" id="PTHR45138:SF9">
    <property type="entry name" value="DIGUANYLATE CYCLASE DGCM-RELATED"/>
    <property type="match status" value="1"/>
</dbReference>
<keyword evidence="1" id="KW-1133">Transmembrane helix</keyword>
<evidence type="ECO:0000313" key="4">
    <source>
        <dbReference type="Proteomes" id="UP000051442"/>
    </source>
</evidence>
<feature type="transmembrane region" description="Helical" evidence="1">
    <location>
        <begin position="6"/>
        <end position="31"/>
    </location>
</feature>
<feature type="transmembrane region" description="Helical" evidence="1">
    <location>
        <begin position="73"/>
        <end position="91"/>
    </location>
</feature>
<feature type="transmembrane region" description="Helical" evidence="1">
    <location>
        <begin position="43"/>
        <end position="61"/>
    </location>
</feature>
<dbReference type="EMBL" id="AYZM01000111">
    <property type="protein sequence ID" value="KRN21562.1"/>
    <property type="molecule type" value="Genomic_DNA"/>
</dbReference>
<dbReference type="GO" id="GO:0043709">
    <property type="term" value="P:cell adhesion involved in single-species biofilm formation"/>
    <property type="evidence" value="ECO:0007669"/>
    <property type="project" value="TreeGrafter"/>
</dbReference>
<dbReference type="GO" id="GO:0052621">
    <property type="term" value="F:diguanylate cyclase activity"/>
    <property type="evidence" value="ECO:0007669"/>
    <property type="project" value="TreeGrafter"/>
</dbReference>
<dbReference type="SMART" id="SM00267">
    <property type="entry name" value="GGDEF"/>
    <property type="match status" value="1"/>
</dbReference>
<dbReference type="RefSeq" id="WP_054735910.1">
    <property type="nucleotide sequence ID" value="NZ_AYZM01000111.1"/>
</dbReference>
<dbReference type="InterPro" id="IPR050469">
    <property type="entry name" value="Diguanylate_Cyclase"/>
</dbReference>
<evidence type="ECO:0000313" key="3">
    <source>
        <dbReference type="EMBL" id="KRN21562.1"/>
    </source>
</evidence>
<dbReference type="PANTHER" id="PTHR45138">
    <property type="entry name" value="REGULATORY COMPONENTS OF SENSORY TRANSDUCTION SYSTEM"/>
    <property type="match status" value="1"/>
</dbReference>
<dbReference type="OrthoDB" id="9759607at2"/>
<feature type="domain" description="GGDEF" evidence="2">
    <location>
        <begin position="244"/>
        <end position="384"/>
    </location>
</feature>
<feature type="transmembrane region" description="Helical" evidence="1">
    <location>
        <begin position="120"/>
        <end position="137"/>
    </location>
</feature>
<name>A0A0R2F887_9LACO</name>
<protein>
    <submittedName>
        <fullName evidence="3">Diguanylate cyclase phosphodiesterase domain-containing protein</fullName>
    </submittedName>
</protein>
<dbReference type="Proteomes" id="UP000051442">
    <property type="component" value="Unassembled WGS sequence"/>
</dbReference>
<feature type="transmembrane region" description="Helical" evidence="1">
    <location>
        <begin position="98"/>
        <end position="114"/>
    </location>
</feature>
<evidence type="ECO:0000259" key="2">
    <source>
        <dbReference type="PROSITE" id="PS50887"/>
    </source>
</evidence>
<dbReference type="InterPro" id="IPR000160">
    <property type="entry name" value="GGDEF_dom"/>
</dbReference>
<accession>A0A0R2F887</accession>
<dbReference type="CDD" id="cd01949">
    <property type="entry name" value="GGDEF"/>
    <property type="match status" value="1"/>
</dbReference>
<dbReference type="GO" id="GO:1902201">
    <property type="term" value="P:negative regulation of bacterial-type flagellum-dependent cell motility"/>
    <property type="evidence" value="ECO:0007669"/>
    <property type="project" value="TreeGrafter"/>
</dbReference>
<dbReference type="Gene3D" id="3.30.70.270">
    <property type="match status" value="1"/>
</dbReference>
<comment type="caution">
    <text evidence="3">The sequence shown here is derived from an EMBL/GenBank/DDBJ whole genome shotgun (WGS) entry which is preliminary data.</text>
</comment>
<dbReference type="STRING" id="1423804.FD14_GL001004"/>
<dbReference type="PROSITE" id="PS50887">
    <property type="entry name" value="GGDEF"/>
    <property type="match status" value="1"/>
</dbReference>
<feature type="transmembrane region" description="Helical" evidence="1">
    <location>
        <begin position="149"/>
        <end position="170"/>
    </location>
</feature>
<proteinExistence type="predicted"/>
<dbReference type="NCBIfam" id="TIGR00254">
    <property type="entry name" value="GGDEF"/>
    <property type="match status" value="1"/>
</dbReference>
<evidence type="ECO:0000256" key="1">
    <source>
        <dbReference type="SAM" id="Phobius"/>
    </source>
</evidence>
<sequence length="397" mass="45275">MNAGWINVSFWLSLVTNLVVFSGVLSLFYWVRGDMTNDWIARHRLAIELGISFTFHAYLFMEALTNTYLGPHAFGLHWTFLNLIIVACLLFNIVLQSRIQLVFSIVTTILYVAMASAHYSVTGVALTALLVAMQIWFNRYGDWVRHARWSYHLVAIAYAVCSVATVYTMSPATLDGWFWVRQIVAFLIVNTAMGEYALALRRRNDRIDNYYDEAIMDPLTGIKNMGTFNTDVHRLYDRYQRTGAPYIMYELDIDYFKHVNDTYGHPVGNVVLQRVAETLRELADDLENEASVYRMGGEEFSLVVQGEGAEGNIESAKRIGREIMSRIDALRFAAANTEFGINVSIGLERVVPEDNNYLDIYNKADKYLYLSKQNGRDAITFDGDTFERVHFGANVGR</sequence>
<keyword evidence="1" id="KW-0812">Transmembrane</keyword>
<reference evidence="3 4" key="1">
    <citation type="journal article" date="2015" name="Genome Announc.">
        <title>Expanding the biotechnology potential of lactobacilli through comparative genomics of 213 strains and associated genera.</title>
        <authorList>
            <person name="Sun Z."/>
            <person name="Harris H.M."/>
            <person name="McCann A."/>
            <person name="Guo C."/>
            <person name="Argimon S."/>
            <person name="Zhang W."/>
            <person name="Yang X."/>
            <person name="Jeffery I.B."/>
            <person name="Cooney J.C."/>
            <person name="Kagawa T.F."/>
            <person name="Liu W."/>
            <person name="Song Y."/>
            <person name="Salvetti E."/>
            <person name="Wrobel A."/>
            <person name="Rasinkangas P."/>
            <person name="Parkhill J."/>
            <person name="Rea M.C."/>
            <person name="O'Sullivan O."/>
            <person name="Ritari J."/>
            <person name="Douillard F.P."/>
            <person name="Paul Ross R."/>
            <person name="Yang R."/>
            <person name="Briner A.E."/>
            <person name="Felis G.E."/>
            <person name="de Vos W.M."/>
            <person name="Barrangou R."/>
            <person name="Klaenhammer T.R."/>
            <person name="Caufield P.W."/>
            <person name="Cui Y."/>
            <person name="Zhang H."/>
            <person name="O'Toole P.W."/>
        </authorList>
    </citation>
    <scope>NUCLEOTIDE SEQUENCE [LARGE SCALE GENOMIC DNA]</scope>
    <source>
        <strain evidence="3 4">DSM 23365</strain>
    </source>
</reference>
<keyword evidence="4" id="KW-1185">Reference proteome</keyword>
<dbReference type="AlphaFoldDB" id="A0A0R2F887"/>
<feature type="transmembrane region" description="Helical" evidence="1">
    <location>
        <begin position="176"/>
        <end position="198"/>
    </location>
</feature>
<dbReference type="InterPro" id="IPR043128">
    <property type="entry name" value="Rev_trsase/Diguanyl_cyclase"/>
</dbReference>
<dbReference type="SUPFAM" id="SSF55073">
    <property type="entry name" value="Nucleotide cyclase"/>
    <property type="match status" value="1"/>
</dbReference>
<organism evidence="3 4">
    <name type="scientific">Secundilactobacillus similis DSM 23365 = JCM 2765</name>
    <dbReference type="NCBI Taxonomy" id="1423804"/>
    <lineage>
        <taxon>Bacteria</taxon>
        <taxon>Bacillati</taxon>
        <taxon>Bacillota</taxon>
        <taxon>Bacilli</taxon>
        <taxon>Lactobacillales</taxon>
        <taxon>Lactobacillaceae</taxon>
        <taxon>Secundilactobacillus</taxon>
    </lineage>
</organism>
<dbReference type="InterPro" id="IPR029787">
    <property type="entry name" value="Nucleotide_cyclase"/>
</dbReference>
<dbReference type="PATRIC" id="fig|1423804.4.peg.1082"/>